<sequence>MPLLDLATRLARSAAYAIEAIRAAGCAVDEKRDGSPVTEADRVAEALIVEGLRAATPDIPVVAEEEVAAGRLTECGALAWLVDPLDGTREFAAGRLEFTVNVGLIRNGRPWLGAVAIPAKGEMFRGIIGVGAWKQDATGDRAIAARRPPPAGLTVLASRHYQGDPKLAPFLEGRHVAEIIYIGSAEKFCRIAEGVADLYPRFGPTMEWDTAAPEAVLVAAGGRVLGFDGMPLAYGRAGYKNPPFVASGA</sequence>
<comment type="similarity">
    <text evidence="1 6">Belongs to the inositol monophosphatase superfamily. CysQ family.</text>
</comment>
<dbReference type="AlphaFoldDB" id="A0A2W7IAJ1"/>
<keyword evidence="4 6" id="KW-0378">Hydrolase</keyword>
<evidence type="ECO:0000256" key="4">
    <source>
        <dbReference type="ARBA" id="ARBA00022801"/>
    </source>
</evidence>
<dbReference type="EMBL" id="QKYU01000016">
    <property type="protein sequence ID" value="PZW43128.1"/>
    <property type="molecule type" value="Genomic_DNA"/>
</dbReference>
<dbReference type="Gene3D" id="3.40.190.80">
    <property type="match status" value="1"/>
</dbReference>
<evidence type="ECO:0000256" key="3">
    <source>
        <dbReference type="ARBA" id="ARBA00022519"/>
    </source>
</evidence>
<dbReference type="PANTHER" id="PTHR43028:SF5">
    <property type="entry name" value="3'(2'),5'-BISPHOSPHATE NUCLEOTIDASE 1"/>
    <property type="match status" value="1"/>
</dbReference>
<feature type="binding site" evidence="7">
    <location>
        <position position="64"/>
    </location>
    <ligand>
        <name>Mg(2+)</name>
        <dbReference type="ChEBI" id="CHEBI:18420"/>
        <label>1</label>
        <note>catalytic</note>
    </ligand>
</feature>
<dbReference type="GO" id="GO:0000103">
    <property type="term" value="P:sulfate assimilation"/>
    <property type="evidence" value="ECO:0007669"/>
    <property type="project" value="TreeGrafter"/>
</dbReference>
<dbReference type="Gene3D" id="3.30.540.10">
    <property type="entry name" value="Fructose-1,6-Bisphosphatase, subunit A, domain 1"/>
    <property type="match status" value="1"/>
</dbReference>
<dbReference type="HAMAP" id="MF_02095">
    <property type="entry name" value="CysQ"/>
    <property type="match status" value="1"/>
</dbReference>
<keyword evidence="9" id="KW-1185">Reference proteome</keyword>
<dbReference type="InterPro" id="IPR050725">
    <property type="entry name" value="CysQ/Inositol_MonoPase"/>
</dbReference>
<feature type="binding site" evidence="7">
    <location>
        <position position="86"/>
    </location>
    <ligand>
        <name>Mg(2+)</name>
        <dbReference type="ChEBI" id="CHEBI:18420"/>
        <label>1</label>
        <note>catalytic</note>
    </ligand>
</feature>
<feature type="binding site" evidence="7">
    <location>
        <position position="85"/>
    </location>
    <ligand>
        <name>Mg(2+)</name>
        <dbReference type="ChEBI" id="CHEBI:18420"/>
        <label>1</label>
        <note>catalytic</note>
    </ligand>
</feature>
<evidence type="ECO:0000313" key="9">
    <source>
        <dbReference type="Proteomes" id="UP000249688"/>
    </source>
</evidence>
<keyword evidence="5 6" id="KW-0472">Membrane</keyword>
<dbReference type="Pfam" id="PF00459">
    <property type="entry name" value="Inositol_P"/>
    <property type="match status" value="1"/>
</dbReference>
<protein>
    <recommendedName>
        <fullName evidence="6">3'(2'),5'-bisphosphate nucleotidase CysQ</fullName>
        <ecNumber evidence="6">3.1.3.7</ecNumber>
    </recommendedName>
    <alternativeName>
        <fullName evidence="6">3'(2'),5-bisphosphonucleoside 3'(2')-phosphohydrolase</fullName>
    </alternativeName>
    <alternativeName>
        <fullName evidence="6">3'-phosphoadenosine 5'-phosphate phosphatase</fullName>
        <shortName evidence="6">PAP phosphatase</shortName>
    </alternativeName>
</protein>
<dbReference type="EC" id="3.1.3.7" evidence="6"/>
<feature type="binding site" evidence="6">
    <location>
        <begin position="85"/>
        <end position="88"/>
    </location>
    <ligand>
        <name>substrate</name>
    </ligand>
</feature>
<feature type="binding site" evidence="6">
    <location>
        <position position="64"/>
    </location>
    <ligand>
        <name>Mg(2+)</name>
        <dbReference type="ChEBI" id="CHEBI:18420"/>
        <label>1</label>
    </ligand>
</feature>
<keyword evidence="3 6" id="KW-0997">Cell inner membrane</keyword>
<feature type="binding site" evidence="6">
    <location>
        <position position="209"/>
    </location>
    <ligand>
        <name>substrate</name>
    </ligand>
</feature>
<dbReference type="Proteomes" id="UP000249688">
    <property type="component" value="Unassembled WGS sequence"/>
</dbReference>
<evidence type="ECO:0000256" key="7">
    <source>
        <dbReference type="PIRSR" id="PIRSR600760-2"/>
    </source>
</evidence>
<evidence type="ECO:0000256" key="2">
    <source>
        <dbReference type="ARBA" id="ARBA00022475"/>
    </source>
</evidence>
<dbReference type="PANTHER" id="PTHR43028">
    <property type="entry name" value="3'(2'),5'-BISPHOSPHATE NUCLEOTIDASE 1"/>
    <property type="match status" value="1"/>
</dbReference>
<feature type="binding site" evidence="6">
    <location>
        <position position="64"/>
    </location>
    <ligand>
        <name>substrate</name>
    </ligand>
</feature>
<feature type="binding site" evidence="7">
    <location>
        <position position="83"/>
    </location>
    <ligand>
        <name>Mg(2+)</name>
        <dbReference type="ChEBI" id="CHEBI:18420"/>
        <label>1</label>
        <note>catalytic</note>
    </ligand>
</feature>
<dbReference type="InterPro" id="IPR020550">
    <property type="entry name" value="Inositol_monophosphatase_CS"/>
</dbReference>
<dbReference type="SUPFAM" id="SSF56655">
    <property type="entry name" value="Carbohydrate phosphatase"/>
    <property type="match status" value="1"/>
</dbReference>
<comment type="function">
    <text evidence="6">Converts adenosine-3',5'-bisphosphate (PAP) to AMP.</text>
</comment>
<feature type="binding site" evidence="6">
    <location>
        <position position="209"/>
    </location>
    <ligand>
        <name>Mg(2+)</name>
        <dbReference type="ChEBI" id="CHEBI:18420"/>
        <label>2</label>
    </ligand>
</feature>
<gene>
    <name evidence="6" type="primary">cysQ</name>
    <name evidence="8" type="ORF">C8P66_11649</name>
</gene>
<keyword evidence="6 7" id="KW-0479">Metal-binding</keyword>
<feature type="binding site" evidence="6">
    <location>
        <position position="83"/>
    </location>
    <ligand>
        <name>Mg(2+)</name>
        <dbReference type="ChEBI" id="CHEBI:18420"/>
        <label>2</label>
    </ligand>
</feature>
<proteinExistence type="inferred from homology"/>
<feature type="binding site" evidence="7">
    <location>
        <position position="209"/>
    </location>
    <ligand>
        <name>Mg(2+)</name>
        <dbReference type="ChEBI" id="CHEBI:18420"/>
        <label>1</label>
        <note>catalytic</note>
    </ligand>
</feature>
<dbReference type="GO" id="GO:0046854">
    <property type="term" value="P:phosphatidylinositol phosphate biosynthetic process"/>
    <property type="evidence" value="ECO:0007669"/>
    <property type="project" value="InterPro"/>
</dbReference>
<reference evidence="8 9" key="1">
    <citation type="submission" date="2018-06" db="EMBL/GenBank/DDBJ databases">
        <title>Genomic Encyclopedia of Archaeal and Bacterial Type Strains, Phase II (KMG-II): from individual species to whole genera.</title>
        <authorList>
            <person name="Goeker M."/>
        </authorList>
    </citation>
    <scope>NUCLEOTIDE SEQUENCE [LARGE SCALE GENOMIC DNA]</scope>
    <source>
        <strain evidence="8 9">DSM 24525</strain>
    </source>
</reference>
<feature type="binding site" evidence="6">
    <location>
        <position position="83"/>
    </location>
    <ligand>
        <name>Mg(2+)</name>
        <dbReference type="ChEBI" id="CHEBI:18420"/>
        <label>1</label>
    </ligand>
</feature>
<evidence type="ECO:0000313" key="8">
    <source>
        <dbReference type="EMBL" id="PZW43128.1"/>
    </source>
</evidence>
<evidence type="ECO:0000256" key="5">
    <source>
        <dbReference type="ARBA" id="ARBA00023136"/>
    </source>
</evidence>
<comment type="cofactor">
    <cofactor evidence="6 7">
        <name>Mg(2+)</name>
        <dbReference type="ChEBI" id="CHEBI:18420"/>
    </cofactor>
</comment>
<dbReference type="InterPro" id="IPR000760">
    <property type="entry name" value="Inositol_monophosphatase-like"/>
</dbReference>
<keyword evidence="6 7" id="KW-0460">Magnesium</keyword>
<comment type="catalytic activity">
    <reaction evidence="6">
        <text>adenosine 3',5'-bisphosphate + H2O = AMP + phosphate</text>
        <dbReference type="Rhea" id="RHEA:10040"/>
        <dbReference type="ChEBI" id="CHEBI:15377"/>
        <dbReference type="ChEBI" id="CHEBI:43474"/>
        <dbReference type="ChEBI" id="CHEBI:58343"/>
        <dbReference type="ChEBI" id="CHEBI:456215"/>
        <dbReference type="EC" id="3.1.3.7"/>
    </reaction>
</comment>
<name>A0A2W7IAJ1_9PROT</name>
<dbReference type="CDD" id="cd01638">
    <property type="entry name" value="CysQ"/>
    <property type="match status" value="1"/>
</dbReference>
<dbReference type="GO" id="GO:0000287">
    <property type="term" value="F:magnesium ion binding"/>
    <property type="evidence" value="ECO:0007669"/>
    <property type="project" value="UniProtKB-UniRule"/>
</dbReference>
<accession>A0A2W7IAJ1</accession>
<dbReference type="GO" id="GO:0008441">
    <property type="term" value="F:3'(2'),5'-bisphosphate nucleotidase activity"/>
    <property type="evidence" value="ECO:0007669"/>
    <property type="project" value="UniProtKB-UniRule"/>
</dbReference>
<organism evidence="8 9">
    <name type="scientific">Humitalea rosea</name>
    <dbReference type="NCBI Taxonomy" id="990373"/>
    <lineage>
        <taxon>Bacteria</taxon>
        <taxon>Pseudomonadati</taxon>
        <taxon>Pseudomonadota</taxon>
        <taxon>Alphaproteobacteria</taxon>
        <taxon>Acetobacterales</taxon>
        <taxon>Roseomonadaceae</taxon>
        <taxon>Humitalea</taxon>
    </lineage>
</organism>
<evidence type="ECO:0000256" key="1">
    <source>
        <dbReference type="ARBA" id="ARBA00005289"/>
    </source>
</evidence>
<feature type="binding site" evidence="6">
    <location>
        <position position="85"/>
    </location>
    <ligand>
        <name>Mg(2+)</name>
        <dbReference type="ChEBI" id="CHEBI:18420"/>
        <label>1</label>
    </ligand>
</feature>
<comment type="subcellular location">
    <subcellularLocation>
        <location evidence="6">Cell inner membrane</location>
        <topology evidence="6">Peripheral membrane protein</topology>
        <orientation evidence="6">Cytoplasmic side</orientation>
    </subcellularLocation>
</comment>
<evidence type="ECO:0000256" key="6">
    <source>
        <dbReference type="HAMAP-Rule" id="MF_02095"/>
    </source>
</evidence>
<dbReference type="PRINTS" id="PR00377">
    <property type="entry name" value="IMPHPHTASES"/>
</dbReference>
<comment type="caution">
    <text evidence="8">The sequence shown here is derived from an EMBL/GenBank/DDBJ whole genome shotgun (WGS) entry which is preliminary data.</text>
</comment>
<dbReference type="GO" id="GO:0005886">
    <property type="term" value="C:plasma membrane"/>
    <property type="evidence" value="ECO:0007669"/>
    <property type="project" value="UniProtKB-SubCell"/>
</dbReference>
<feature type="binding site" evidence="6">
    <location>
        <position position="86"/>
    </location>
    <ligand>
        <name>Mg(2+)</name>
        <dbReference type="ChEBI" id="CHEBI:18420"/>
        <label>2</label>
    </ligand>
</feature>
<dbReference type="NCBIfam" id="TIGR01331">
    <property type="entry name" value="bisphos_cysQ"/>
    <property type="match status" value="1"/>
</dbReference>
<dbReference type="GO" id="GO:0050427">
    <property type="term" value="P:3'-phosphoadenosine 5'-phosphosulfate metabolic process"/>
    <property type="evidence" value="ECO:0007669"/>
    <property type="project" value="TreeGrafter"/>
</dbReference>
<dbReference type="PROSITE" id="PS00630">
    <property type="entry name" value="IMP_2"/>
    <property type="match status" value="1"/>
</dbReference>
<keyword evidence="2 6" id="KW-1003">Cell membrane</keyword>
<dbReference type="InterPro" id="IPR006240">
    <property type="entry name" value="CysQ"/>
</dbReference>